<dbReference type="Pfam" id="PF15890">
    <property type="entry name" value="Peptidase_Mx1"/>
    <property type="match status" value="1"/>
</dbReference>
<gene>
    <name evidence="2" type="ORF">GAN59_13785</name>
    <name evidence="3" type="ORF">K0H07_13570</name>
</gene>
<dbReference type="EMBL" id="JAHYQA010000007">
    <property type="protein sequence ID" value="MCE9238171.1"/>
    <property type="molecule type" value="Genomic_DNA"/>
</dbReference>
<dbReference type="Gene3D" id="3.40.390.70">
    <property type="match status" value="1"/>
</dbReference>
<evidence type="ECO:0000256" key="1">
    <source>
        <dbReference type="SAM" id="SignalP"/>
    </source>
</evidence>
<dbReference type="PROSITE" id="PS51257">
    <property type="entry name" value="PROKAR_LIPOPROTEIN"/>
    <property type="match status" value="1"/>
</dbReference>
<dbReference type="Proteomes" id="UP000488521">
    <property type="component" value="Unassembled WGS sequence"/>
</dbReference>
<dbReference type="EMBL" id="WCRS01000009">
    <property type="protein sequence ID" value="KAB4472981.1"/>
    <property type="molecule type" value="Genomic_DNA"/>
</dbReference>
<reference evidence="2 4" key="1">
    <citation type="journal article" date="2019" name="Nat. Med.">
        <title>A library of human gut bacterial isolates paired with longitudinal multiomics data enables mechanistic microbiome research.</title>
        <authorList>
            <person name="Poyet M."/>
            <person name="Groussin M."/>
            <person name="Gibbons S.M."/>
            <person name="Avila-Pacheco J."/>
            <person name="Jiang X."/>
            <person name="Kearney S.M."/>
            <person name="Perrotta A.R."/>
            <person name="Berdy B."/>
            <person name="Zhao S."/>
            <person name="Lieberman T.D."/>
            <person name="Swanson P.K."/>
            <person name="Smith M."/>
            <person name="Roesemann S."/>
            <person name="Alexander J.E."/>
            <person name="Rich S.A."/>
            <person name="Livny J."/>
            <person name="Vlamakis H."/>
            <person name="Clish C."/>
            <person name="Bullock K."/>
            <person name="Deik A."/>
            <person name="Scott J."/>
            <person name="Pierce K.A."/>
            <person name="Xavier R.J."/>
            <person name="Alm E.J."/>
        </authorList>
    </citation>
    <scope>NUCLEOTIDE SEQUENCE [LARGE SCALE GENOMIC DNA]</scope>
    <source>
        <strain evidence="2 4">BIOML-A156</strain>
    </source>
</reference>
<accession>A0A6I0S6B4</accession>
<dbReference type="NCBIfam" id="TIGR04549">
    <property type="entry name" value="LP_HExxH_w_tonB"/>
    <property type="match status" value="1"/>
</dbReference>
<proteinExistence type="predicted"/>
<organism evidence="2 4">
    <name type="scientific">Bacteroides thetaiotaomicron</name>
    <dbReference type="NCBI Taxonomy" id="818"/>
    <lineage>
        <taxon>Bacteria</taxon>
        <taxon>Pseudomonadati</taxon>
        <taxon>Bacteroidota</taxon>
        <taxon>Bacteroidia</taxon>
        <taxon>Bacteroidales</taxon>
        <taxon>Bacteroidaceae</taxon>
        <taxon>Bacteroides</taxon>
    </lineage>
</organism>
<sequence>MKKYFIYACLLLVAGCFVSCNNDEDIDTKNSIFGSTEEGVTGFDEWLLSNYIYPYNVQVKYRLDDTETEVTYDLVPADYDRSVALMKIVKHVWMEAYDEIWGIDMTRTYVPKLIQLIGNVAYTESGMILGQAEGGLKVTLFRVNEINVGSISAAQLNEFYFKTMHHEFTHILNQKKAYDPAYDRISESDYVGSSWYQVRLNDALAKGCISPYAMDRATEDFAEMMSIYVTNTAAAWESRLATAGATGRPILEKKFEIVYNYMLDSWGVDLDKLREIVQRRQNEISKLDLSTL</sequence>
<comment type="caution">
    <text evidence="2">The sequence shown here is derived from an EMBL/GenBank/DDBJ whole genome shotgun (WGS) entry which is preliminary data.</text>
</comment>
<evidence type="ECO:0000313" key="2">
    <source>
        <dbReference type="EMBL" id="KAB4472981.1"/>
    </source>
</evidence>
<evidence type="ECO:0000313" key="3">
    <source>
        <dbReference type="EMBL" id="MCE9238171.1"/>
    </source>
</evidence>
<dbReference type="InterPro" id="IPR030890">
    <property type="entry name" value="LP_HExxH_w_TonB"/>
</dbReference>
<feature type="chain" id="PRO_5030153195" evidence="1">
    <location>
        <begin position="23"/>
        <end position="292"/>
    </location>
</feature>
<protein>
    <submittedName>
        <fullName evidence="3">Zinc-binding metallopeptidase</fullName>
    </submittedName>
</protein>
<feature type="signal peptide" evidence="1">
    <location>
        <begin position="1"/>
        <end position="22"/>
    </location>
</feature>
<reference evidence="3" key="2">
    <citation type="submission" date="2021-07" db="EMBL/GenBank/DDBJ databases">
        <title>Comparative genomics of Bacteroides fragilis group isolates reveals species-dependent resistance mechanisms and validates clinical tools for resistance prediction.</title>
        <authorList>
            <person name="Wallace M.J."/>
            <person name="Jean S."/>
            <person name="Wallace M.A."/>
            <person name="Carey-Ann B.D."/>
            <person name="Dantas G."/>
        </authorList>
    </citation>
    <scope>NUCLEOTIDE SEQUENCE</scope>
    <source>
        <strain evidence="3">BJH_160</strain>
    </source>
</reference>
<dbReference type="RefSeq" id="WP_010535688.1">
    <property type="nucleotide sequence ID" value="NZ_BAABZI010000004.1"/>
</dbReference>
<evidence type="ECO:0000313" key="4">
    <source>
        <dbReference type="Proteomes" id="UP000488521"/>
    </source>
</evidence>
<keyword evidence="1" id="KW-0732">Signal</keyword>
<name>A0A6I0S6B4_BACT4</name>
<dbReference type="AlphaFoldDB" id="A0A6I0S6B4"/>
<dbReference type="Proteomes" id="UP001200544">
    <property type="component" value="Unassembled WGS sequence"/>
</dbReference>